<feature type="compositionally biased region" description="Polar residues" evidence="3">
    <location>
        <begin position="1"/>
        <end position="12"/>
    </location>
</feature>
<dbReference type="PANTHER" id="PTHR46910:SF5">
    <property type="entry name" value="ZN(II)2CYS6 TRANSCRIPTION FACTOR (EUROFUNG)"/>
    <property type="match status" value="1"/>
</dbReference>
<dbReference type="Pfam" id="PF04082">
    <property type="entry name" value="Fungal_trans"/>
    <property type="match status" value="1"/>
</dbReference>
<dbReference type="EMBL" id="JAGTJQ010000005">
    <property type="protein sequence ID" value="KAH7031515.1"/>
    <property type="molecule type" value="Genomic_DNA"/>
</dbReference>
<dbReference type="AlphaFoldDB" id="A0A9P8YA81"/>
<accession>A0A9P8YA81</accession>
<feature type="region of interest" description="Disordered" evidence="3">
    <location>
        <begin position="1"/>
        <end position="23"/>
    </location>
</feature>
<dbReference type="GeneID" id="70188313"/>
<evidence type="ECO:0000256" key="1">
    <source>
        <dbReference type="ARBA" id="ARBA00022723"/>
    </source>
</evidence>
<dbReference type="CDD" id="cd00067">
    <property type="entry name" value="GAL4"/>
    <property type="match status" value="1"/>
</dbReference>
<keyword evidence="2" id="KW-0539">Nucleus</keyword>
<reference evidence="5" key="1">
    <citation type="journal article" date="2021" name="Nat. Commun.">
        <title>Genetic determinants of endophytism in the Arabidopsis root mycobiome.</title>
        <authorList>
            <person name="Mesny F."/>
            <person name="Miyauchi S."/>
            <person name="Thiergart T."/>
            <person name="Pickel B."/>
            <person name="Atanasova L."/>
            <person name="Karlsson M."/>
            <person name="Huettel B."/>
            <person name="Barry K.W."/>
            <person name="Haridas S."/>
            <person name="Chen C."/>
            <person name="Bauer D."/>
            <person name="Andreopoulos W."/>
            <person name="Pangilinan J."/>
            <person name="LaButti K."/>
            <person name="Riley R."/>
            <person name="Lipzen A."/>
            <person name="Clum A."/>
            <person name="Drula E."/>
            <person name="Henrissat B."/>
            <person name="Kohler A."/>
            <person name="Grigoriev I.V."/>
            <person name="Martin F.M."/>
            <person name="Hacquard S."/>
        </authorList>
    </citation>
    <scope>NUCLEOTIDE SEQUENCE</scope>
    <source>
        <strain evidence="5">MPI-CAGE-CH-0230</strain>
    </source>
</reference>
<feature type="region of interest" description="Disordered" evidence="3">
    <location>
        <begin position="99"/>
        <end position="157"/>
    </location>
</feature>
<organism evidence="5 6">
    <name type="scientific">Microdochium trichocladiopsis</name>
    <dbReference type="NCBI Taxonomy" id="1682393"/>
    <lineage>
        <taxon>Eukaryota</taxon>
        <taxon>Fungi</taxon>
        <taxon>Dikarya</taxon>
        <taxon>Ascomycota</taxon>
        <taxon>Pezizomycotina</taxon>
        <taxon>Sordariomycetes</taxon>
        <taxon>Xylariomycetidae</taxon>
        <taxon>Xylariales</taxon>
        <taxon>Microdochiaceae</taxon>
        <taxon>Microdochium</taxon>
    </lineage>
</organism>
<dbReference type="CDD" id="cd12148">
    <property type="entry name" value="fungal_TF_MHR"/>
    <property type="match status" value="1"/>
</dbReference>
<dbReference type="GO" id="GO:0000981">
    <property type="term" value="F:DNA-binding transcription factor activity, RNA polymerase II-specific"/>
    <property type="evidence" value="ECO:0007669"/>
    <property type="project" value="InterPro"/>
</dbReference>
<protein>
    <recommendedName>
        <fullName evidence="4">Zn(2)-C6 fungal-type domain-containing protein</fullName>
    </recommendedName>
</protein>
<dbReference type="PROSITE" id="PS50048">
    <property type="entry name" value="ZN2_CY6_FUNGAL_2"/>
    <property type="match status" value="1"/>
</dbReference>
<keyword evidence="6" id="KW-1185">Reference proteome</keyword>
<dbReference type="SMART" id="SM00066">
    <property type="entry name" value="GAL4"/>
    <property type="match status" value="1"/>
</dbReference>
<name>A0A9P8YA81_9PEZI</name>
<dbReference type="Proteomes" id="UP000756346">
    <property type="component" value="Unassembled WGS sequence"/>
</dbReference>
<keyword evidence="1" id="KW-0479">Metal-binding</keyword>
<evidence type="ECO:0000256" key="3">
    <source>
        <dbReference type="SAM" id="MobiDB-lite"/>
    </source>
</evidence>
<feature type="domain" description="Zn(2)-C6 fungal-type" evidence="4">
    <location>
        <begin position="25"/>
        <end position="54"/>
    </location>
</feature>
<dbReference type="InterPro" id="IPR007219">
    <property type="entry name" value="XnlR_reg_dom"/>
</dbReference>
<evidence type="ECO:0000256" key="2">
    <source>
        <dbReference type="ARBA" id="ARBA00023242"/>
    </source>
</evidence>
<feature type="region of interest" description="Disordered" evidence="3">
    <location>
        <begin position="647"/>
        <end position="668"/>
    </location>
</feature>
<evidence type="ECO:0000313" key="5">
    <source>
        <dbReference type="EMBL" id="KAH7031515.1"/>
    </source>
</evidence>
<dbReference type="GO" id="GO:0003677">
    <property type="term" value="F:DNA binding"/>
    <property type="evidence" value="ECO:0007669"/>
    <property type="project" value="InterPro"/>
</dbReference>
<proteinExistence type="predicted"/>
<dbReference type="PANTHER" id="PTHR46910">
    <property type="entry name" value="TRANSCRIPTION FACTOR PDR1"/>
    <property type="match status" value="1"/>
</dbReference>
<comment type="caution">
    <text evidence="5">The sequence shown here is derived from an EMBL/GenBank/DDBJ whole genome shotgun (WGS) entry which is preliminary data.</text>
</comment>
<sequence length="795" mass="88838">MDTDNSDASSPRASGHPPAGGTRLACDLCRNRKVGCDRKKPCSNCKRAGAECMTTLKPRTSVPRQRVRVSTGYDQKITNIEDKVDEAIGLLRQLTTTSPKHNRVYQQQPSPDCQTSSSSAVSTNHGTPAIVASLGCSKSNEPGLPNRVPYQPPVEGDSSFVAQTASASSMIETSFGNSTPRDDQRGGSDLDSALKALRDIMRAQKEYNAVHDSSWSSTEPTIADVPAGTYDPADLIPVDVAMTSVRRAREDPRLHQVWFIGFNVLTFDQFMEHLVRVYFPGPYSEADYIIANGALGSVYNERLMCEDDPETRETLREYRHVCDRNMERALSNLKVQMPASFENIKALTFGAMRALFTARPAILWTFASQALNMCQTLGYHKNQTLKLDTPLIRLQKTWMFWTMFMMTQAVSLRLGRSSVMPDYDISVPIPKPDEDTFNRFSNAIIRCMRFSRVQGKVYEALYSYTALSQPAHVRAQRAAMLADDLKAVHMQVKRDQMVVKEKWGHAHGLQIQIEAFSSELTYYILLTLILRAIPVAPGSATSLSPECLAAARATFEKHMEYMPTMSRFFSADLYFKAILLYMPFTPYIVLFCHVIETLDTSDLERLRLFNESVEPYELKADSCKNLRQLFQSLFHVAKVYVESRGERSCPSTETGQNRMAGTSQNLDSAVKTSSINHETTYSGDDSVQMDSYLRQMGMLPPQNWNQIPDSTMSPYQTPGNGTTASNENKHEGAGFSGSYVPFAEGMMFDLDAMAESDDYYTMSVGGEGLAQQAAYLADWFNGNQQMMAMMDDNGF</sequence>
<dbReference type="RefSeq" id="XP_046013195.1">
    <property type="nucleotide sequence ID" value="XM_046158767.1"/>
</dbReference>
<dbReference type="InterPro" id="IPR036864">
    <property type="entry name" value="Zn2-C6_fun-type_DNA-bd_sf"/>
</dbReference>
<dbReference type="GO" id="GO:0008270">
    <property type="term" value="F:zinc ion binding"/>
    <property type="evidence" value="ECO:0007669"/>
    <property type="project" value="InterPro"/>
</dbReference>
<feature type="compositionally biased region" description="Polar residues" evidence="3">
    <location>
        <begin position="99"/>
        <end position="126"/>
    </location>
</feature>
<evidence type="ECO:0000313" key="6">
    <source>
        <dbReference type="Proteomes" id="UP000756346"/>
    </source>
</evidence>
<dbReference type="InterPro" id="IPR050987">
    <property type="entry name" value="AtrR-like"/>
</dbReference>
<dbReference type="OrthoDB" id="103819at2759"/>
<dbReference type="PROSITE" id="PS00463">
    <property type="entry name" value="ZN2_CY6_FUNGAL_1"/>
    <property type="match status" value="1"/>
</dbReference>
<dbReference type="GO" id="GO:0006351">
    <property type="term" value="P:DNA-templated transcription"/>
    <property type="evidence" value="ECO:0007669"/>
    <property type="project" value="InterPro"/>
</dbReference>
<feature type="compositionally biased region" description="Polar residues" evidence="3">
    <location>
        <begin position="649"/>
        <end position="668"/>
    </location>
</feature>
<gene>
    <name evidence="5" type="ORF">B0I36DRAFT_363197</name>
</gene>
<dbReference type="SMART" id="SM00906">
    <property type="entry name" value="Fungal_trans"/>
    <property type="match status" value="1"/>
</dbReference>
<dbReference type="InterPro" id="IPR001138">
    <property type="entry name" value="Zn2Cys6_DnaBD"/>
</dbReference>
<dbReference type="SUPFAM" id="SSF57701">
    <property type="entry name" value="Zn2/Cys6 DNA-binding domain"/>
    <property type="match status" value="1"/>
</dbReference>
<dbReference type="Pfam" id="PF00172">
    <property type="entry name" value="Zn_clus"/>
    <property type="match status" value="1"/>
</dbReference>
<dbReference type="Gene3D" id="4.10.240.10">
    <property type="entry name" value="Zn(2)-C6 fungal-type DNA-binding domain"/>
    <property type="match status" value="1"/>
</dbReference>
<evidence type="ECO:0000259" key="4">
    <source>
        <dbReference type="PROSITE" id="PS50048"/>
    </source>
</evidence>